<keyword evidence="7" id="KW-1185">Reference proteome</keyword>
<reference evidence="7" key="1">
    <citation type="submission" date="2016-06" db="EMBL/GenBank/DDBJ databases">
        <authorList>
            <person name="Varghese N."/>
        </authorList>
    </citation>
    <scope>NUCLEOTIDE SEQUENCE [LARGE SCALE GENOMIC DNA]</scope>
    <source>
        <strain evidence="7">DSM 45555</strain>
    </source>
</reference>
<organism evidence="6 7">
    <name type="scientific">Micromonospora marina</name>
    <dbReference type="NCBI Taxonomy" id="307120"/>
    <lineage>
        <taxon>Bacteria</taxon>
        <taxon>Bacillati</taxon>
        <taxon>Actinomycetota</taxon>
        <taxon>Actinomycetes</taxon>
        <taxon>Micromonosporales</taxon>
        <taxon>Micromonosporaceae</taxon>
        <taxon>Micromonospora</taxon>
    </lineage>
</organism>
<evidence type="ECO:0000256" key="5">
    <source>
        <dbReference type="SAM" id="Phobius"/>
    </source>
</evidence>
<evidence type="ECO:0000256" key="1">
    <source>
        <dbReference type="ARBA" id="ARBA00004141"/>
    </source>
</evidence>
<proteinExistence type="predicted"/>
<protein>
    <submittedName>
        <fullName evidence="6">DoxX-like family protein</fullName>
    </submittedName>
</protein>
<name>A0A1C4ZVQ1_9ACTN</name>
<feature type="transmembrane region" description="Helical" evidence="5">
    <location>
        <begin position="93"/>
        <end position="114"/>
    </location>
</feature>
<dbReference type="RefSeq" id="WP_091049043.1">
    <property type="nucleotide sequence ID" value="NZ_FMCV01000021.1"/>
</dbReference>
<dbReference type="InterPro" id="IPR032808">
    <property type="entry name" value="DoxX"/>
</dbReference>
<evidence type="ECO:0000256" key="4">
    <source>
        <dbReference type="ARBA" id="ARBA00023136"/>
    </source>
</evidence>
<keyword evidence="2 5" id="KW-0812">Transmembrane</keyword>
<keyword evidence="4 5" id="KW-0472">Membrane</keyword>
<evidence type="ECO:0000256" key="2">
    <source>
        <dbReference type="ARBA" id="ARBA00022692"/>
    </source>
</evidence>
<keyword evidence="3 5" id="KW-1133">Transmembrane helix</keyword>
<evidence type="ECO:0000256" key="3">
    <source>
        <dbReference type="ARBA" id="ARBA00022989"/>
    </source>
</evidence>
<dbReference type="Proteomes" id="UP000198551">
    <property type="component" value="Unassembled WGS sequence"/>
</dbReference>
<dbReference type="GO" id="GO:0016020">
    <property type="term" value="C:membrane"/>
    <property type="evidence" value="ECO:0007669"/>
    <property type="project" value="UniProtKB-SubCell"/>
</dbReference>
<evidence type="ECO:0000313" key="7">
    <source>
        <dbReference type="Proteomes" id="UP000198551"/>
    </source>
</evidence>
<evidence type="ECO:0000313" key="6">
    <source>
        <dbReference type="EMBL" id="SCF37052.1"/>
    </source>
</evidence>
<gene>
    <name evidence="6" type="ORF">GA0070215_12115</name>
</gene>
<dbReference type="AlphaFoldDB" id="A0A1C4ZVQ1"/>
<sequence>MEIPVLVLTLVLAAVFAGTAVPKLTGQAQMRERMDHLGVSPGLTRLLGVLELAAVAGLLLGLLWPPLGIAAAIGLALQMTGAVAYHARAKDPATTILTPVIFAVAALALVYLHVRLG</sequence>
<accession>A0A1C4ZVQ1</accession>
<dbReference type="EMBL" id="FMCV01000021">
    <property type="protein sequence ID" value="SCF37052.1"/>
    <property type="molecule type" value="Genomic_DNA"/>
</dbReference>
<dbReference type="Pfam" id="PF13564">
    <property type="entry name" value="DoxX_2"/>
    <property type="match status" value="1"/>
</dbReference>
<comment type="subcellular location">
    <subcellularLocation>
        <location evidence="1">Membrane</location>
        <topology evidence="1">Multi-pass membrane protein</topology>
    </subcellularLocation>
</comment>